<dbReference type="InterPro" id="IPR018062">
    <property type="entry name" value="HTH_AraC-typ_CS"/>
</dbReference>
<evidence type="ECO:0000256" key="2">
    <source>
        <dbReference type="ARBA" id="ARBA00023125"/>
    </source>
</evidence>
<keyword evidence="2" id="KW-0238">DNA-binding</keyword>
<name>A0A1X9NDM7_9GAMM</name>
<dbReference type="PROSITE" id="PS01124">
    <property type="entry name" value="HTH_ARAC_FAMILY_2"/>
    <property type="match status" value="1"/>
</dbReference>
<dbReference type="SUPFAM" id="SSF46689">
    <property type="entry name" value="Homeodomain-like"/>
    <property type="match status" value="1"/>
</dbReference>
<evidence type="ECO:0000256" key="1">
    <source>
        <dbReference type="ARBA" id="ARBA00023015"/>
    </source>
</evidence>
<evidence type="ECO:0000313" key="6">
    <source>
        <dbReference type="Proteomes" id="UP000193450"/>
    </source>
</evidence>
<evidence type="ECO:0000313" key="5">
    <source>
        <dbReference type="EMBL" id="ARN75261.1"/>
    </source>
</evidence>
<dbReference type="PANTHER" id="PTHR47893">
    <property type="entry name" value="REGULATORY PROTEIN PCHR"/>
    <property type="match status" value="1"/>
</dbReference>
<dbReference type="InterPro" id="IPR018060">
    <property type="entry name" value="HTH_AraC"/>
</dbReference>
<keyword evidence="1" id="KW-0805">Transcription regulation</keyword>
<dbReference type="SMART" id="SM00342">
    <property type="entry name" value="HTH_ARAC"/>
    <property type="match status" value="1"/>
</dbReference>
<keyword evidence="3" id="KW-0804">Transcription</keyword>
<dbReference type="GO" id="GO:0003700">
    <property type="term" value="F:DNA-binding transcription factor activity"/>
    <property type="evidence" value="ECO:0007669"/>
    <property type="project" value="InterPro"/>
</dbReference>
<dbReference type="PANTHER" id="PTHR47893:SF1">
    <property type="entry name" value="REGULATORY PROTEIN PCHR"/>
    <property type="match status" value="1"/>
</dbReference>
<dbReference type="RefSeq" id="WP_085759437.1">
    <property type="nucleotide sequence ID" value="NZ_CP019343.1"/>
</dbReference>
<dbReference type="KEGG" id="osg:BST96_14745"/>
<feature type="domain" description="HTH araC/xylS-type" evidence="4">
    <location>
        <begin position="257"/>
        <end position="354"/>
    </location>
</feature>
<evidence type="ECO:0000256" key="3">
    <source>
        <dbReference type="ARBA" id="ARBA00023163"/>
    </source>
</evidence>
<dbReference type="OrthoDB" id="34150at2"/>
<accession>A0A1X9NDM7</accession>
<dbReference type="AlphaFoldDB" id="A0A1X9NDM7"/>
<sequence length="354" mass="39976">MVLFPFFGGEKMQQAVNNDFMDAFAYSGSSRLRELADKHELLIDDEEFFPGGHLTRYRINNSYQRGVQEIVKLSSGFSVITTSFEALDLQTTSYSGTDWIVLQCCVSGEYDIIINDGKPQRLLPGDCRLDILTGESTWTRRQIAATRYRYVGIFLRPEDLLLLLSAGERSRNTLVELLSSKGHVDQRTYTFPGSNSLIATVNEVAEFGDFGGLRPAFVKAKSIELLVFALNKARWAERNCQSLQQRATLSRRAKMAYEIKNIIDREFAVGHTLEILASRVGSNRTSVTQAFKAEYHKTPMEYLKYVRLSNAHEMLIHHEGGLDAIAEHVGYADTASFIRAYRKFFGKTPGNVKP</sequence>
<evidence type="ECO:0000259" key="4">
    <source>
        <dbReference type="PROSITE" id="PS01124"/>
    </source>
</evidence>
<dbReference type="PROSITE" id="PS00041">
    <property type="entry name" value="HTH_ARAC_FAMILY_1"/>
    <property type="match status" value="1"/>
</dbReference>
<dbReference type="Proteomes" id="UP000193450">
    <property type="component" value="Chromosome"/>
</dbReference>
<dbReference type="EMBL" id="CP019343">
    <property type="protein sequence ID" value="ARN75261.1"/>
    <property type="molecule type" value="Genomic_DNA"/>
</dbReference>
<dbReference type="InterPro" id="IPR053142">
    <property type="entry name" value="PchR_regulatory_protein"/>
</dbReference>
<protein>
    <recommendedName>
        <fullName evidence="4">HTH araC/xylS-type domain-containing protein</fullName>
    </recommendedName>
</protein>
<dbReference type="Gene3D" id="1.10.10.60">
    <property type="entry name" value="Homeodomain-like"/>
    <property type="match status" value="1"/>
</dbReference>
<organism evidence="5 6">
    <name type="scientific">Oceanicoccus sagamiensis</name>
    <dbReference type="NCBI Taxonomy" id="716816"/>
    <lineage>
        <taxon>Bacteria</taxon>
        <taxon>Pseudomonadati</taxon>
        <taxon>Pseudomonadota</taxon>
        <taxon>Gammaproteobacteria</taxon>
        <taxon>Cellvibrionales</taxon>
        <taxon>Spongiibacteraceae</taxon>
        <taxon>Oceanicoccus</taxon>
    </lineage>
</organism>
<dbReference type="STRING" id="716816.BST96_14745"/>
<dbReference type="GO" id="GO:0043565">
    <property type="term" value="F:sequence-specific DNA binding"/>
    <property type="evidence" value="ECO:0007669"/>
    <property type="project" value="InterPro"/>
</dbReference>
<gene>
    <name evidence="5" type="ORF">BST96_14745</name>
</gene>
<reference evidence="5 6" key="1">
    <citation type="submission" date="2016-11" db="EMBL/GenBank/DDBJ databases">
        <title>Trade-off between light-utilization and light-protection in marine flavobacteria.</title>
        <authorList>
            <person name="Kumagai Y."/>
        </authorList>
    </citation>
    <scope>NUCLEOTIDE SEQUENCE [LARGE SCALE GENOMIC DNA]</scope>
    <source>
        <strain evidence="5 6">NBRC 107125</strain>
    </source>
</reference>
<proteinExistence type="predicted"/>
<keyword evidence="6" id="KW-1185">Reference proteome</keyword>
<dbReference type="InterPro" id="IPR009057">
    <property type="entry name" value="Homeodomain-like_sf"/>
</dbReference>
<dbReference type="Pfam" id="PF12833">
    <property type="entry name" value="HTH_18"/>
    <property type="match status" value="1"/>
</dbReference>